<evidence type="ECO:0000256" key="5">
    <source>
        <dbReference type="ARBA" id="ARBA00023136"/>
    </source>
</evidence>
<keyword evidence="5 7" id="KW-0472">Membrane</keyword>
<comment type="similarity">
    <text evidence="2">Belongs to the peroxisomal membrane protein PXMP2/4 family.</text>
</comment>
<dbReference type="GO" id="GO:0016020">
    <property type="term" value="C:membrane"/>
    <property type="evidence" value="ECO:0007669"/>
    <property type="project" value="UniProtKB-SubCell"/>
</dbReference>
<proteinExistence type="inferred from homology"/>
<dbReference type="GO" id="GO:0005739">
    <property type="term" value="C:mitochondrion"/>
    <property type="evidence" value="ECO:0007669"/>
    <property type="project" value="TreeGrafter"/>
</dbReference>
<comment type="caution">
    <text evidence="8">The sequence shown here is derived from an EMBL/GenBank/DDBJ whole genome shotgun (WGS) entry which is preliminary data.</text>
</comment>
<reference evidence="8" key="1">
    <citation type="submission" date="2021-02" db="EMBL/GenBank/DDBJ databases">
        <authorList>
            <person name="Nowell W R."/>
        </authorList>
    </citation>
    <scope>NUCLEOTIDE SEQUENCE</scope>
</reference>
<keyword evidence="3 7" id="KW-0812">Transmembrane</keyword>
<feature type="compositionally biased region" description="Low complexity" evidence="6">
    <location>
        <begin position="16"/>
        <end position="47"/>
    </location>
</feature>
<evidence type="ECO:0000313" key="9">
    <source>
        <dbReference type="Proteomes" id="UP000663851"/>
    </source>
</evidence>
<feature type="compositionally biased region" description="Basic and acidic residues" evidence="6">
    <location>
        <begin position="164"/>
        <end position="176"/>
    </location>
</feature>
<dbReference type="GO" id="GO:0061668">
    <property type="term" value="P:mitochondrial ribosome assembly"/>
    <property type="evidence" value="ECO:0007669"/>
    <property type="project" value="TreeGrafter"/>
</dbReference>
<organism evidence="8 9">
    <name type="scientific">Rotaria socialis</name>
    <dbReference type="NCBI Taxonomy" id="392032"/>
    <lineage>
        <taxon>Eukaryota</taxon>
        <taxon>Metazoa</taxon>
        <taxon>Spiralia</taxon>
        <taxon>Gnathifera</taxon>
        <taxon>Rotifera</taxon>
        <taxon>Eurotatoria</taxon>
        <taxon>Bdelloidea</taxon>
        <taxon>Philodinida</taxon>
        <taxon>Philodinidae</taxon>
        <taxon>Rotaria</taxon>
    </lineage>
</organism>
<name>A0A819ZLC9_9BILA</name>
<dbReference type="PANTHER" id="PTHR11266:SF8">
    <property type="entry name" value="MPV17-LIKE PROTEIN 2"/>
    <property type="match status" value="1"/>
</dbReference>
<evidence type="ECO:0000256" key="7">
    <source>
        <dbReference type="SAM" id="Phobius"/>
    </source>
</evidence>
<feature type="region of interest" description="Disordered" evidence="6">
    <location>
        <begin position="324"/>
        <end position="377"/>
    </location>
</feature>
<protein>
    <submittedName>
        <fullName evidence="8">Uncharacterized protein</fullName>
    </submittedName>
</protein>
<comment type="subcellular location">
    <subcellularLocation>
        <location evidence="1">Membrane</location>
        <topology evidence="1">Multi-pass membrane protein</topology>
    </subcellularLocation>
</comment>
<dbReference type="AlphaFoldDB" id="A0A819ZLC9"/>
<gene>
    <name evidence="8" type="ORF">HFQ381_LOCUS5233</name>
</gene>
<evidence type="ECO:0000256" key="6">
    <source>
        <dbReference type="SAM" id="MobiDB-lite"/>
    </source>
</evidence>
<evidence type="ECO:0000256" key="2">
    <source>
        <dbReference type="ARBA" id="ARBA00006824"/>
    </source>
</evidence>
<dbReference type="Pfam" id="PF04117">
    <property type="entry name" value="Mpv17_PMP22"/>
    <property type="match status" value="1"/>
</dbReference>
<feature type="region of interest" description="Disordered" evidence="6">
    <location>
        <begin position="9"/>
        <end position="49"/>
    </location>
</feature>
<dbReference type="Proteomes" id="UP000663851">
    <property type="component" value="Unassembled WGS sequence"/>
</dbReference>
<feature type="transmembrane region" description="Helical" evidence="7">
    <location>
        <begin position="783"/>
        <end position="807"/>
    </location>
</feature>
<feature type="compositionally biased region" description="Low complexity" evidence="6">
    <location>
        <begin position="350"/>
        <end position="365"/>
    </location>
</feature>
<evidence type="ECO:0000256" key="4">
    <source>
        <dbReference type="ARBA" id="ARBA00022989"/>
    </source>
</evidence>
<feature type="transmembrane region" description="Helical" evidence="7">
    <location>
        <begin position="749"/>
        <end position="771"/>
    </location>
</feature>
<evidence type="ECO:0000256" key="1">
    <source>
        <dbReference type="ARBA" id="ARBA00004141"/>
    </source>
</evidence>
<feature type="compositionally biased region" description="Acidic residues" evidence="6">
    <location>
        <begin position="177"/>
        <end position="205"/>
    </location>
</feature>
<evidence type="ECO:0000313" key="8">
    <source>
        <dbReference type="EMBL" id="CAF4165213.1"/>
    </source>
</evidence>
<dbReference type="EMBL" id="CAJOBO010000216">
    <property type="protein sequence ID" value="CAF4165213.1"/>
    <property type="molecule type" value="Genomic_DNA"/>
</dbReference>
<evidence type="ECO:0000256" key="3">
    <source>
        <dbReference type="ARBA" id="ARBA00022692"/>
    </source>
</evidence>
<dbReference type="InterPro" id="IPR007248">
    <property type="entry name" value="Mpv17_PMP22"/>
</dbReference>
<feature type="region of interest" description="Disordered" evidence="6">
    <location>
        <begin position="150"/>
        <end position="261"/>
    </location>
</feature>
<sequence length="931" mass="105849">MVIDIAPQQHLPEIFSTNHRSSSLSSSTQKRTSTTTSTTSSNNTMTNGQRLMTDELSKKAEQILGQATTVVDYCRQPSIDFPIQHAPRLNIPLLQSRASTHQASLANTSSNQTIIKNRYSELVEKIVPLILKLVVPINLTKLPEKISRHSKNTNNKMESCELFPRLHEDTDLKLSDDENEEGEEEEEEEEEEEAEEEDDDDDNDDKDDKISNENQIKNQHADSDDQVSMHSDMENDDEQNRTNPNQFSLSDFIPLKNSPVRPSADLLKRSLSPASPTQEIKQNKRKEEIIKSFASSNISIDIKQPTLPIAIPTHLFSDRSIKTEVDDSMSGKSQKTSKRYSNGLLKHDSNTTNTDISNTNNGTQQKKNKTSHVYKSESAISSTTMRIKEEPTTMLNVASSNDILSTGLTATIAPITVEPKKKPTANVKPLLQSTTGDNLTSNNTNSNVLNVPDRLTTATNASTKSNYANLKNMSTKELNSLAREKKKLADGEKRTFEDVKQSMSLYLESVCYFIQCAHDEPILDQRTTLLSATLSMLQHLVYNYEKMFHIPANQSGDALNNIRQKFLLINYWLQSFIYQLQYNINLPAIERCVHQVTEYCSHSKSPADTNPSFIFEFSKYMLHSYQSNHYWNRAERLKREEPLKKFVEQLLRQNQNRRLTRDDTTLDFLFDLAREKNLKNHKNKGQSAADTEANKGLSLQERQLRDAARMREKQLLAQQKKTAGNNNEPGGGATANDPMIRSFFRRYKLFLYNVTSAAVALTLGDFCVQTLYDKNKTLDEKRLCMLIVLSKFLLISEFLVAACITGATMGVEGHVWYGFLDRIIAQATWRNSLKKVVCDQTVAAPIYTVTYIMGTSILEGRTSFGLLKSDMKENFVPLYLADCVIFIPVQMINFRYIPAYYRVPFMFMVSFIFNMFLSAYKHTHEEHAKSK</sequence>
<keyword evidence="4 7" id="KW-1133">Transmembrane helix</keyword>
<dbReference type="PANTHER" id="PTHR11266">
    <property type="entry name" value="PEROXISOMAL MEMBRANE PROTEIN 2, PXMP2 MPV17"/>
    <property type="match status" value="1"/>
</dbReference>
<feature type="transmembrane region" description="Helical" evidence="7">
    <location>
        <begin position="899"/>
        <end position="920"/>
    </location>
</feature>
<accession>A0A819ZLC9</accession>